<dbReference type="Pfam" id="PF00994">
    <property type="entry name" value="MoCF_biosynth"/>
    <property type="match status" value="2"/>
</dbReference>
<comment type="catalytic activity">
    <reaction evidence="5">
        <text>adenylyl-molybdopterin + molybdate = Mo-molybdopterin + AMP + H(+)</text>
        <dbReference type="Rhea" id="RHEA:35047"/>
        <dbReference type="ChEBI" id="CHEBI:15378"/>
        <dbReference type="ChEBI" id="CHEBI:36264"/>
        <dbReference type="ChEBI" id="CHEBI:62727"/>
        <dbReference type="ChEBI" id="CHEBI:71302"/>
        <dbReference type="ChEBI" id="CHEBI:456215"/>
    </reaction>
</comment>
<evidence type="ECO:0000259" key="7">
    <source>
        <dbReference type="SMART" id="SM00852"/>
    </source>
</evidence>
<dbReference type="SUPFAM" id="SSF63882">
    <property type="entry name" value="MoeA N-terminal region -like"/>
    <property type="match status" value="1"/>
</dbReference>
<keyword evidence="5" id="KW-0808">Transferase</keyword>
<organism evidence="8 9">
    <name type="scientific">Stereocaulon virgatum</name>
    <dbReference type="NCBI Taxonomy" id="373712"/>
    <lineage>
        <taxon>Eukaryota</taxon>
        <taxon>Fungi</taxon>
        <taxon>Dikarya</taxon>
        <taxon>Ascomycota</taxon>
        <taxon>Pezizomycotina</taxon>
        <taxon>Lecanoromycetes</taxon>
        <taxon>OSLEUM clade</taxon>
        <taxon>Lecanoromycetidae</taxon>
        <taxon>Lecanorales</taxon>
        <taxon>Lecanorineae</taxon>
        <taxon>Stereocaulaceae</taxon>
        <taxon>Stereocaulon</taxon>
    </lineage>
</organism>
<dbReference type="PANTHER" id="PTHR10192:SF5">
    <property type="entry name" value="GEPHYRIN"/>
    <property type="match status" value="1"/>
</dbReference>
<dbReference type="CDD" id="cd00887">
    <property type="entry name" value="MoeA"/>
    <property type="match status" value="1"/>
</dbReference>
<dbReference type="Proteomes" id="UP001590950">
    <property type="component" value="Unassembled WGS sequence"/>
</dbReference>
<dbReference type="PANTHER" id="PTHR10192">
    <property type="entry name" value="MOLYBDOPTERIN BIOSYNTHESIS PROTEIN"/>
    <property type="match status" value="1"/>
</dbReference>
<name>A0ABR4AFU1_9LECA</name>
<dbReference type="Gene3D" id="2.40.340.10">
    <property type="entry name" value="MoeA, C-terminal, domain IV"/>
    <property type="match status" value="1"/>
</dbReference>
<evidence type="ECO:0000256" key="5">
    <source>
        <dbReference type="RuleBase" id="RU365090"/>
    </source>
</evidence>
<gene>
    <name evidence="8" type="ORF">N7G274_003086</name>
</gene>
<evidence type="ECO:0000256" key="1">
    <source>
        <dbReference type="ARBA" id="ARBA00005046"/>
    </source>
</evidence>
<evidence type="ECO:0000256" key="4">
    <source>
        <dbReference type="ARBA" id="ARBA00023150"/>
    </source>
</evidence>
<feature type="region of interest" description="Disordered" evidence="6">
    <location>
        <begin position="179"/>
        <end position="238"/>
    </location>
</feature>
<sequence>MDLPRLQAAILIISDTAFRDPSTDKAGDILSDIIAIDGNDQWESTKRDIVPDDVFAIQRTVSQYCDGEDYVNLLITTGGTGFAVKDNTPEAVAPLIHRHAPGLVHGMLQASLEVTPFALMSRPVAGVRNKTLIVTLPGSPKGAKENLQAILRLMPHACQQAAGGDSRKLHSGGIEKLEEDAGVRSNKRQKHHHDDHVHSHDHTHDHGAHVVPKAHTRPEDRPISNDPRAGPTSRYRESPYPMLSVEEAVSLVLAKSPAPEAIHVPVNGSLVGHFLAEDVEANDPVPAYRASIVDGYAVIVSETGLSTKGVFPVASVSHAAPGEISTLQRGQIARITTGAPLPPGANAVVMVEDTVLRSMTDDGQEEKVVEILTDQVKADENIREVGSDIKAGEVVLRKGDEITAVGGELGLLASIGKAEVMVYRKPVIGVLSTGDEIVMHDRARPLQLGEVRDCNRPTLMAAIKGWGFQVVDYGIAKDKPGSLEEHLRNALRNVDVIVTSGGVSMGELDLLKPTLERSLGGTIHFGRVNMKPGKPTTFATVPLKTSDGNPATKLVFSLPGNPASALVTSHLFVLPSLQHSSGKQGRHGLPRMKVQLEEDVRCDPKRPEYHRVSLTYGFNGLLHATSTGGQRSSKVMSLRRANGLLCLPVKEWTAPKGEIVDALLMGGV</sequence>
<dbReference type="Gene3D" id="3.90.105.10">
    <property type="entry name" value="Molybdopterin biosynthesis moea protein, domain 2"/>
    <property type="match status" value="1"/>
</dbReference>
<comment type="caution">
    <text evidence="8">The sequence shown here is derived from an EMBL/GenBank/DDBJ whole genome shotgun (WGS) entry which is preliminary data.</text>
</comment>
<comment type="catalytic activity">
    <reaction evidence="5">
        <text>molybdopterin + ATP + H(+) = adenylyl-molybdopterin + diphosphate</text>
        <dbReference type="Rhea" id="RHEA:31331"/>
        <dbReference type="ChEBI" id="CHEBI:15378"/>
        <dbReference type="ChEBI" id="CHEBI:30616"/>
        <dbReference type="ChEBI" id="CHEBI:33019"/>
        <dbReference type="ChEBI" id="CHEBI:58698"/>
        <dbReference type="ChEBI" id="CHEBI:62727"/>
    </reaction>
</comment>
<reference evidence="8 9" key="1">
    <citation type="submission" date="2024-09" db="EMBL/GenBank/DDBJ databases">
        <title>Rethinking Asexuality: The Enigmatic Case of Functional Sexual Genes in Lepraria (Stereocaulaceae).</title>
        <authorList>
            <person name="Doellman M."/>
            <person name="Sun Y."/>
            <person name="Barcenas-Pena A."/>
            <person name="Lumbsch H.T."/>
            <person name="Grewe F."/>
        </authorList>
    </citation>
    <scope>NUCLEOTIDE SEQUENCE [LARGE SCALE GENOMIC DNA]</scope>
    <source>
        <strain evidence="8 9">Mercado 3170</strain>
    </source>
</reference>
<dbReference type="InterPro" id="IPR038987">
    <property type="entry name" value="MoeA-like"/>
</dbReference>
<comment type="function">
    <text evidence="5">Catalyzes two steps in the biosynthesis of the molybdenum cofactor. In the first step, molybdopterin is adenylated. Subsequently, molybdate is inserted into adenylated molybdopterin and AMP is released.</text>
</comment>
<dbReference type="InterPro" id="IPR008284">
    <property type="entry name" value="MoCF_biosynth_CS"/>
</dbReference>
<dbReference type="InterPro" id="IPR036688">
    <property type="entry name" value="MoeA_C_domain_IV_sf"/>
</dbReference>
<dbReference type="InterPro" id="IPR001453">
    <property type="entry name" value="MoaB/Mog_dom"/>
</dbReference>
<dbReference type="Gene3D" id="2.170.190.11">
    <property type="entry name" value="Molybdopterin biosynthesis moea protein, domain 3"/>
    <property type="match status" value="1"/>
</dbReference>
<dbReference type="EMBL" id="JBEFKJ010000009">
    <property type="protein sequence ID" value="KAL2044381.1"/>
    <property type="molecule type" value="Genomic_DNA"/>
</dbReference>
<dbReference type="SUPFAM" id="SSF63867">
    <property type="entry name" value="MoeA C-terminal domain-like"/>
    <property type="match status" value="1"/>
</dbReference>
<dbReference type="Pfam" id="PF03454">
    <property type="entry name" value="MoeA_C"/>
    <property type="match status" value="1"/>
</dbReference>
<comment type="similarity">
    <text evidence="2">In the N-terminal section; belongs to the MoaB/Mog family.</text>
</comment>
<feature type="domain" description="MoaB/Mog" evidence="7">
    <location>
        <begin position="429"/>
        <end position="579"/>
    </location>
</feature>
<feature type="compositionally biased region" description="Basic and acidic residues" evidence="6">
    <location>
        <begin position="192"/>
        <end position="208"/>
    </location>
</feature>
<comment type="pathway">
    <text evidence="1 5">Cofactor biosynthesis; molybdopterin biosynthesis.</text>
</comment>
<comment type="cofactor">
    <cofactor evidence="5">
        <name>Mg(2+)</name>
        <dbReference type="ChEBI" id="CHEBI:18420"/>
    </cofactor>
</comment>
<dbReference type="NCBIfam" id="NF045515">
    <property type="entry name" value="Glp_gephyrin"/>
    <property type="match status" value="1"/>
</dbReference>
<dbReference type="SMART" id="SM00852">
    <property type="entry name" value="MoCF_biosynth"/>
    <property type="match status" value="2"/>
</dbReference>
<dbReference type="InterPro" id="IPR036135">
    <property type="entry name" value="MoeA_linker/N_sf"/>
</dbReference>
<dbReference type="PROSITE" id="PS01078">
    <property type="entry name" value="MOCF_BIOSYNTHESIS_1"/>
    <property type="match status" value="1"/>
</dbReference>
<keyword evidence="5" id="KW-0460">Magnesium</keyword>
<dbReference type="Gene3D" id="3.40.980.10">
    <property type="entry name" value="MoaB/Mog-like domain"/>
    <property type="match status" value="2"/>
</dbReference>
<accession>A0ABR4AFU1</accession>
<evidence type="ECO:0000256" key="6">
    <source>
        <dbReference type="SAM" id="MobiDB-lite"/>
    </source>
</evidence>
<evidence type="ECO:0000256" key="2">
    <source>
        <dbReference type="ARBA" id="ARBA00007589"/>
    </source>
</evidence>
<dbReference type="InterPro" id="IPR005110">
    <property type="entry name" value="MoeA_linker/N"/>
</dbReference>
<dbReference type="CDD" id="cd00886">
    <property type="entry name" value="MogA_MoaB"/>
    <property type="match status" value="1"/>
</dbReference>
<keyword evidence="4 5" id="KW-0501">Molybdenum cofactor biosynthesis</keyword>
<dbReference type="PROSITE" id="PS01079">
    <property type="entry name" value="MOCF_BIOSYNTHESIS_2"/>
    <property type="match status" value="1"/>
</dbReference>
<keyword evidence="9" id="KW-1185">Reference proteome</keyword>
<dbReference type="NCBIfam" id="TIGR00177">
    <property type="entry name" value="molyb_syn"/>
    <property type="match status" value="2"/>
</dbReference>
<keyword evidence="5" id="KW-0500">Molybdenum</keyword>
<evidence type="ECO:0000256" key="3">
    <source>
        <dbReference type="ARBA" id="ARBA00008339"/>
    </source>
</evidence>
<evidence type="ECO:0000313" key="9">
    <source>
        <dbReference type="Proteomes" id="UP001590950"/>
    </source>
</evidence>
<proteinExistence type="inferred from homology"/>
<comment type="similarity">
    <text evidence="5">Belongs to the MoeA family.</text>
</comment>
<dbReference type="InterPro" id="IPR036425">
    <property type="entry name" value="MoaB/Mog-like_dom_sf"/>
</dbReference>
<dbReference type="SUPFAM" id="SSF53218">
    <property type="entry name" value="Molybdenum cofactor biosynthesis proteins"/>
    <property type="match status" value="2"/>
</dbReference>
<feature type="domain" description="MoaB/Mog" evidence="7">
    <location>
        <begin position="9"/>
        <end position="157"/>
    </location>
</feature>
<comment type="similarity">
    <text evidence="3">In the C-terminal section; belongs to the MoeA family.</text>
</comment>
<keyword evidence="5" id="KW-0479">Metal-binding</keyword>
<dbReference type="Pfam" id="PF03453">
    <property type="entry name" value="MoeA_N"/>
    <property type="match status" value="1"/>
</dbReference>
<protein>
    <recommendedName>
        <fullName evidence="7">MoaB/Mog domain-containing protein</fullName>
    </recommendedName>
</protein>
<evidence type="ECO:0000313" key="8">
    <source>
        <dbReference type="EMBL" id="KAL2044381.1"/>
    </source>
</evidence>
<dbReference type="InterPro" id="IPR005111">
    <property type="entry name" value="MoeA_C_domain_IV"/>
</dbReference>